<dbReference type="InterPro" id="IPR025671">
    <property type="entry name" value="HXXEE"/>
</dbReference>
<feature type="transmembrane region" description="Helical" evidence="1">
    <location>
        <begin position="106"/>
        <end position="124"/>
    </location>
</feature>
<dbReference type="RefSeq" id="WP_158194628.1">
    <property type="nucleotide sequence ID" value="NZ_CP046908.1"/>
</dbReference>
<keyword evidence="1" id="KW-0472">Membrane</keyword>
<dbReference type="Proteomes" id="UP000435648">
    <property type="component" value="Chromosome"/>
</dbReference>
<reference evidence="2 3" key="1">
    <citation type="submission" date="2019-12" db="EMBL/GenBank/DDBJ databases">
        <title>The genome of Stappia indica PHM037.</title>
        <authorList>
            <person name="Kacar D."/>
            <person name="Galan B."/>
            <person name="Canedo L."/>
            <person name="Rodriguez P."/>
            <person name="de la Calle F."/>
            <person name="Garcia J.L."/>
        </authorList>
    </citation>
    <scope>NUCLEOTIDE SEQUENCE [LARGE SCALE GENOMIC DNA]</scope>
    <source>
        <strain evidence="2 3">PHM037</strain>
    </source>
</reference>
<feature type="transmembrane region" description="Helical" evidence="1">
    <location>
        <begin position="75"/>
        <end position="100"/>
    </location>
</feature>
<dbReference type="EMBL" id="CP046908">
    <property type="protein sequence ID" value="QGZ35767.1"/>
    <property type="molecule type" value="Genomic_DNA"/>
</dbReference>
<organism evidence="2 3">
    <name type="scientific">Stappia indica</name>
    <dbReference type="NCBI Taxonomy" id="538381"/>
    <lineage>
        <taxon>Bacteria</taxon>
        <taxon>Pseudomonadati</taxon>
        <taxon>Pseudomonadota</taxon>
        <taxon>Alphaproteobacteria</taxon>
        <taxon>Hyphomicrobiales</taxon>
        <taxon>Stappiaceae</taxon>
        <taxon>Stappia</taxon>
    </lineage>
</organism>
<evidence type="ECO:0000256" key="1">
    <source>
        <dbReference type="SAM" id="Phobius"/>
    </source>
</evidence>
<accession>A0A857CA87</accession>
<gene>
    <name evidence="2" type="ORF">GH266_15470</name>
</gene>
<keyword evidence="1" id="KW-1133">Transmembrane helix</keyword>
<feature type="transmembrane region" description="Helical" evidence="1">
    <location>
        <begin position="136"/>
        <end position="155"/>
    </location>
</feature>
<proteinExistence type="predicted"/>
<name>A0A857CA87_9HYPH</name>
<dbReference type="OrthoDB" id="285799at2"/>
<keyword evidence="1" id="KW-0812">Transmembrane</keyword>
<feature type="transmembrane region" description="Helical" evidence="1">
    <location>
        <begin position="12"/>
        <end position="30"/>
    </location>
</feature>
<evidence type="ECO:0000313" key="2">
    <source>
        <dbReference type="EMBL" id="QGZ35767.1"/>
    </source>
</evidence>
<evidence type="ECO:0000313" key="3">
    <source>
        <dbReference type="Proteomes" id="UP000435648"/>
    </source>
</evidence>
<dbReference type="AlphaFoldDB" id="A0A857CA87"/>
<dbReference type="Pfam" id="PF13787">
    <property type="entry name" value="HXXEE"/>
    <property type="match status" value="1"/>
</dbReference>
<feature type="transmembrane region" description="Helical" evidence="1">
    <location>
        <begin position="161"/>
        <end position="181"/>
    </location>
</feature>
<dbReference type="KEGG" id="siw:GH266_15470"/>
<protein>
    <submittedName>
        <fullName evidence="2">HXXEE domain-containing protein</fullName>
    </submittedName>
</protein>
<sequence length="188" mass="20183">MSGTIRRLQENWVYGGALSGVVLLALAPLLTAGWTLGERLVFLALPVYMLHQLEEHDGDRFRAFVNEVIGKGREVLSVPTVFIVNVAGVWGVMVLAIWLMRGIASGWGLIGVYLLLVNAVLHVVQGVALRRSNPGLWTAVLLFLPLGIWAFAQIAATAGAVHHAVSLVVVLALHGAIVATVRRRLAAS</sequence>